<comment type="caution">
    <text evidence="3">The sequence shown here is derived from an EMBL/GenBank/DDBJ whole genome shotgun (WGS) entry which is preliminary data.</text>
</comment>
<evidence type="ECO:0000313" key="3">
    <source>
        <dbReference type="EMBL" id="MTU70264.1"/>
    </source>
</evidence>
<dbReference type="Proteomes" id="UP000448908">
    <property type="component" value="Unassembled WGS sequence"/>
</dbReference>
<feature type="transmembrane region" description="Helical" evidence="1">
    <location>
        <begin position="5"/>
        <end position="24"/>
    </location>
</feature>
<keyword evidence="1" id="KW-0472">Membrane</keyword>
<proteinExistence type="predicted"/>
<dbReference type="Proteomes" id="UP000434916">
    <property type="component" value="Unassembled WGS sequence"/>
</dbReference>
<evidence type="ECO:0000256" key="1">
    <source>
        <dbReference type="SAM" id="Phobius"/>
    </source>
</evidence>
<evidence type="ECO:0000313" key="4">
    <source>
        <dbReference type="Proteomes" id="UP000434916"/>
    </source>
</evidence>
<protein>
    <submittedName>
        <fullName evidence="3">Uncharacterized protein</fullName>
    </submittedName>
</protein>
<dbReference type="EMBL" id="WNCN01000008">
    <property type="protein sequence ID" value="MTU39479.1"/>
    <property type="molecule type" value="Genomic_DNA"/>
</dbReference>
<evidence type="ECO:0000313" key="2">
    <source>
        <dbReference type="EMBL" id="MTU39479.1"/>
    </source>
</evidence>
<evidence type="ECO:0000313" key="5">
    <source>
        <dbReference type="Proteomes" id="UP000448908"/>
    </source>
</evidence>
<accession>A0AA44ANR2</accession>
<gene>
    <name evidence="2" type="ORF">GMD82_08270</name>
    <name evidence="3" type="ORF">GMD92_14635</name>
</gene>
<name>A0AA44ANR2_9BACT</name>
<sequence length="54" mass="5929">MNKKIFGLIGLAGYILFLAVLAAVAFKINFWLGLLVISIEMMVTCAIVVKDNKN</sequence>
<keyword evidence="4" id="KW-1185">Reference proteome</keyword>
<feature type="transmembrane region" description="Helical" evidence="1">
    <location>
        <begin position="30"/>
        <end position="49"/>
    </location>
</feature>
<dbReference type="AlphaFoldDB" id="A0AA44ANR2"/>
<dbReference type="EMBL" id="WNDA01000024">
    <property type="protein sequence ID" value="MTU70264.1"/>
    <property type="molecule type" value="Genomic_DNA"/>
</dbReference>
<organism evidence="3 5">
    <name type="scientific">Parabacteroides merdae</name>
    <dbReference type="NCBI Taxonomy" id="46503"/>
    <lineage>
        <taxon>Bacteria</taxon>
        <taxon>Pseudomonadati</taxon>
        <taxon>Bacteroidota</taxon>
        <taxon>Bacteroidia</taxon>
        <taxon>Bacteroidales</taxon>
        <taxon>Tannerellaceae</taxon>
        <taxon>Parabacteroides</taxon>
    </lineage>
</organism>
<keyword evidence="1" id="KW-1133">Transmembrane helix</keyword>
<keyword evidence="1" id="KW-0812">Transmembrane</keyword>
<dbReference type="RefSeq" id="WP_155143844.1">
    <property type="nucleotide sequence ID" value="NZ_JADNFV010000016.1"/>
</dbReference>
<reference evidence="4 5" key="1">
    <citation type="journal article" date="2019" name="Nat. Med.">
        <title>A library of human gut bacterial isolates paired with longitudinal multiomics data enables mechanistic microbiome research.</title>
        <authorList>
            <person name="Poyet M."/>
            <person name="Groussin M."/>
            <person name="Gibbons S.M."/>
            <person name="Avila-Pacheco J."/>
            <person name="Jiang X."/>
            <person name="Kearney S.M."/>
            <person name="Perrotta A.R."/>
            <person name="Berdy B."/>
            <person name="Zhao S."/>
            <person name="Lieberman T.D."/>
            <person name="Swanson P.K."/>
            <person name="Smith M."/>
            <person name="Roesemann S."/>
            <person name="Alexander J.E."/>
            <person name="Rich S.A."/>
            <person name="Livny J."/>
            <person name="Vlamakis H."/>
            <person name="Clish C."/>
            <person name="Bullock K."/>
            <person name="Deik A."/>
            <person name="Scott J."/>
            <person name="Pierce K.A."/>
            <person name="Xavier R.J."/>
            <person name="Alm E.J."/>
        </authorList>
    </citation>
    <scope>NUCLEOTIDE SEQUENCE [LARGE SCALE GENOMIC DNA]</scope>
    <source>
        <strain evidence="3 5">BIOML-A16</strain>
        <strain evidence="2 4">BIOML-A29</strain>
    </source>
</reference>